<dbReference type="Proteomes" id="UP000182135">
    <property type="component" value="Unassembled WGS sequence"/>
</dbReference>
<organism evidence="1 2">
    <name type="scientific">Clostridium cadaveris</name>
    <dbReference type="NCBI Taxonomy" id="1529"/>
    <lineage>
        <taxon>Bacteria</taxon>
        <taxon>Bacillati</taxon>
        <taxon>Bacillota</taxon>
        <taxon>Clostridia</taxon>
        <taxon>Eubacteriales</taxon>
        <taxon>Clostridiaceae</taxon>
        <taxon>Clostridium</taxon>
    </lineage>
</organism>
<dbReference type="EMBL" id="FOOE01000012">
    <property type="protein sequence ID" value="SFF83729.1"/>
    <property type="molecule type" value="Genomic_DNA"/>
</dbReference>
<sequence length="489" mass="57897">MRNYRYTGDRYNIQRHMGNFKAIGKFYDSLNKKYVPVNDIISAINSLADFIQENSSLYKEQHFFNELVEETVKIIEAFNNGDKDCISINTLVLILKSFYEELDRVPVNVFFYGKDKYHLLKNSSKVKIKTINNIDTYINSYEKKHDMKIDILIVSEETSKEEIDFRCNFSDVIYYDKLMNLLFSISEKIYYSNYDYNYLMESLQQSSSSEIETIIVGNSYPLTGIDVNVLNSKSVNLALSSQDLYYSYKLAETAIKNNFNIKKCIIGAGYYLVNHDLSKSKNEDAVYRVKNVYYPILRDKHNSENVEEVEKTNISEVLNDEIISFIFDLNFLEEYFKNLIYRSNDGYFNENFTREMNSIMKNITLSDIDEEEKWKFGKIRANQHNKLSKYTETSKEYSSIFNKFMNFLRENDVEPIVVVFPNTKYYSEYLNEIYEKEFYKIISNKKEYRGLKLIDFSKQDLFSEEDFIDFDHMSKNGAVKLTRELNKLI</sequence>
<name>A0A1I2LZ07_9CLOT</name>
<reference evidence="1 2" key="1">
    <citation type="submission" date="2016-10" db="EMBL/GenBank/DDBJ databases">
        <authorList>
            <person name="de Groot N.N."/>
        </authorList>
    </citation>
    <scope>NUCLEOTIDE SEQUENCE [LARGE SCALE GENOMIC DNA]</scope>
    <source>
        <strain evidence="1 2">NLAE-zl-G419</strain>
    </source>
</reference>
<dbReference type="OrthoDB" id="1886856at2"/>
<dbReference type="AlphaFoldDB" id="A0A1I2LZ07"/>
<gene>
    <name evidence="1" type="ORF">SAMN04487885_11229</name>
</gene>
<proteinExistence type="predicted"/>
<dbReference type="STRING" id="1529.SAMN04487885_11229"/>
<keyword evidence="2" id="KW-1185">Reference proteome</keyword>
<protein>
    <submittedName>
        <fullName evidence="1">DltD C-terminal region</fullName>
    </submittedName>
</protein>
<accession>A0A1I2LZ07</accession>
<dbReference type="eggNOG" id="COG2755">
    <property type="taxonomic scope" value="Bacteria"/>
</dbReference>
<dbReference type="RefSeq" id="WP_027639901.1">
    <property type="nucleotide sequence ID" value="NZ_CABMJC010000001.1"/>
</dbReference>
<evidence type="ECO:0000313" key="2">
    <source>
        <dbReference type="Proteomes" id="UP000182135"/>
    </source>
</evidence>
<evidence type="ECO:0000313" key="1">
    <source>
        <dbReference type="EMBL" id="SFF83729.1"/>
    </source>
</evidence>